<dbReference type="Pfam" id="PF02590">
    <property type="entry name" value="SPOUT_MTase"/>
    <property type="match status" value="1"/>
</dbReference>
<accession>A0A847S5X5</accession>
<comment type="subcellular location">
    <subcellularLocation>
        <location evidence="6">Cytoplasm</location>
    </subcellularLocation>
</comment>
<comment type="similarity">
    <text evidence="5 6">Belongs to the RNA methyltransferase RlmH family.</text>
</comment>
<organism evidence="7 8">
    <name type="scientific">Leeia aquatica</name>
    <dbReference type="NCBI Taxonomy" id="2725557"/>
    <lineage>
        <taxon>Bacteria</taxon>
        <taxon>Pseudomonadati</taxon>
        <taxon>Pseudomonadota</taxon>
        <taxon>Betaproteobacteria</taxon>
        <taxon>Neisseriales</taxon>
        <taxon>Leeiaceae</taxon>
        <taxon>Leeia</taxon>
    </lineage>
</organism>
<dbReference type="CDD" id="cd18081">
    <property type="entry name" value="RlmH-like"/>
    <property type="match status" value="1"/>
</dbReference>
<dbReference type="PANTHER" id="PTHR33603">
    <property type="entry name" value="METHYLTRANSFERASE"/>
    <property type="match status" value="1"/>
</dbReference>
<dbReference type="InterPro" id="IPR003742">
    <property type="entry name" value="RlmH-like"/>
</dbReference>
<dbReference type="HAMAP" id="MF_00658">
    <property type="entry name" value="23SrRNA_methyltr_H"/>
    <property type="match status" value="1"/>
</dbReference>
<keyword evidence="8" id="KW-1185">Reference proteome</keyword>
<dbReference type="RefSeq" id="WP_168876722.1">
    <property type="nucleotide sequence ID" value="NZ_JABAIM010000001.1"/>
</dbReference>
<keyword evidence="3 6" id="KW-0808">Transferase</keyword>
<protein>
    <recommendedName>
        <fullName evidence="6">Ribosomal RNA large subunit methyltransferase H</fullName>
        <ecNumber evidence="6">2.1.1.177</ecNumber>
    </recommendedName>
    <alternativeName>
        <fullName evidence="6">23S rRNA (pseudouridine1915-N3)-methyltransferase</fullName>
    </alternativeName>
    <alternativeName>
        <fullName evidence="6">23S rRNA m3Psi1915 methyltransferase</fullName>
    </alternativeName>
    <alternativeName>
        <fullName evidence="6">rRNA (pseudouridine-N3-)-methyltransferase RlmH</fullName>
    </alternativeName>
</protein>
<evidence type="ECO:0000256" key="2">
    <source>
        <dbReference type="ARBA" id="ARBA00022603"/>
    </source>
</evidence>
<keyword evidence="4 6" id="KW-0949">S-adenosyl-L-methionine</keyword>
<reference evidence="7 8" key="1">
    <citation type="submission" date="2020-04" db="EMBL/GenBank/DDBJ databases">
        <title>Draft genome of Leeia sp. IMCC25680.</title>
        <authorList>
            <person name="Song J."/>
            <person name="Cho J.-C."/>
        </authorList>
    </citation>
    <scope>NUCLEOTIDE SEQUENCE [LARGE SCALE GENOMIC DNA]</scope>
    <source>
        <strain evidence="7 8">IMCC25680</strain>
    </source>
</reference>
<sequence>MKLWLIIVGQKQPDWIEAGYAEYARRMPRELTIQLVELKPEKRGGGKTAEQIMAAEKGRILDALPRDCHLIALDERGARWSTMELSQQLRQWQQDGRDVALVIGGADGLDPEIKQRARQLLSLSPMTLPHGLARVLLAEQLYRAHTILQNHPYHRE</sequence>
<dbReference type="EMBL" id="JABAIM010000001">
    <property type="protein sequence ID" value="NLR75173.1"/>
    <property type="molecule type" value="Genomic_DNA"/>
</dbReference>
<dbReference type="AlphaFoldDB" id="A0A847S5X5"/>
<comment type="subunit">
    <text evidence="6">Homodimer.</text>
</comment>
<dbReference type="NCBIfam" id="TIGR00246">
    <property type="entry name" value="tRNA_RlmH_YbeA"/>
    <property type="match status" value="1"/>
</dbReference>
<dbReference type="PANTHER" id="PTHR33603:SF1">
    <property type="entry name" value="RIBOSOMAL RNA LARGE SUBUNIT METHYLTRANSFERASE H"/>
    <property type="match status" value="1"/>
</dbReference>
<dbReference type="GO" id="GO:0070038">
    <property type="term" value="F:rRNA (pseudouridine-N3-)-methyltransferase activity"/>
    <property type="evidence" value="ECO:0007669"/>
    <property type="project" value="UniProtKB-UniRule"/>
</dbReference>
<feature type="binding site" evidence="6">
    <location>
        <position position="104"/>
    </location>
    <ligand>
        <name>S-adenosyl-L-methionine</name>
        <dbReference type="ChEBI" id="CHEBI:59789"/>
    </ligand>
</feature>
<gene>
    <name evidence="6 7" type="primary">rlmH</name>
    <name evidence="7" type="ORF">HF682_08375</name>
</gene>
<feature type="binding site" evidence="6">
    <location>
        <position position="73"/>
    </location>
    <ligand>
        <name>S-adenosyl-L-methionine</name>
        <dbReference type="ChEBI" id="CHEBI:59789"/>
    </ligand>
</feature>
<dbReference type="InterPro" id="IPR029028">
    <property type="entry name" value="Alpha/beta_knot_MTases"/>
</dbReference>
<comment type="function">
    <text evidence="6">Specifically methylates the pseudouridine at position 1915 (m3Psi1915) in 23S rRNA.</text>
</comment>
<evidence type="ECO:0000256" key="3">
    <source>
        <dbReference type="ARBA" id="ARBA00022679"/>
    </source>
</evidence>
<dbReference type="InterPro" id="IPR029026">
    <property type="entry name" value="tRNA_m1G_MTases_N"/>
</dbReference>
<keyword evidence="1 6" id="KW-0698">rRNA processing</keyword>
<keyword evidence="6" id="KW-0963">Cytoplasm</keyword>
<comment type="caution">
    <text evidence="7">The sequence shown here is derived from an EMBL/GenBank/DDBJ whole genome shotgun (WGS) entry which is preliminary data.</text>
</comment>
<dbReference type="SUPFAM" id="SSF75217">
    <property type="entry name" value="alpha/beta knot"/>
    <property type="match status" value="1"/>
</dbReference>
<feature type="binding site" evidence="6">
    <location>
        <begin position="123"/>
        <end position="128"/>
    </location>
    <ligand>
        <name>S-adenosyl-L-methionine</name>
        <dbReference type="ChEBI" id="CHEBI:59789"/>
    </ligand>
</feature>
<dbReference type="Gene3D" id="3.40.1280.10">
    <property type="match status" value="1"/>
</dbReference>
<evidence type="ECO:0000256" key="5">
    <source>
        <dbReference type="ARBA" id="ARBA00038303"/>
    </source>
</evidence>
<name>A0A847S5X5_9NEIS</name>
<dbReference type="EC" id="2.1.1.177" evidence="6"/>
<proteinExistence type="inferred from homology"/>
<dbReference type="PIRSF" id="PIRSF004505">
    <property type="entry name" value="MT_bac"/>
    <property type="match status" value="1"/>
</dbReference>
<keyword evidence="2 6" id="KW-0489">Methyltransferase</keyword>
<dbReference type="GO" id="GO:0005737">
    <property type="term" value="C:cytoplasm"/>
    <property type="evidence" value="ECO:0007669"/>
    <property type="project" value="UniProtKB-SubCell"/>
</dbReference>
<comment type="catalytic activity">
    <reaction evidence="6">
        <text>pseudouridine(1915) in 23S rRNA + S-adenosyl-L-methionine = N(3)-methylpseudouridine(1915) in 23S rRNA + S-adenosyl-L-homocysteine + H(+)</text>
        <dbReference type="Rhea" id="RHEA:42752"/>
        <dbReference type="Rhea" id="RHEA-COMP:10221"/>
        <dbReference type="Rhea" id="RHEA-COMP:10222"/>
        <dbReference type="ChEBI" id="CHEBI:15378"/>
        <dbReference type="ChEBI" id="CHEBI:57856"/>
        <dbReference type="ChEBI" id="CHEBI:59789"/>
        <dbReference type="ChEBI" id="CHEBI:65314"/>
        <dbReference type="ChEBI" id="CHEBI:74486"/>
        <dbReference type="EC" id="2.1.1.177"/>
    </reaction>
</comment>
<dbReference type="NCBIfam" id="NF000986">
    <property type="entry name" value="PRK00103.1-4"/>
    <property type="match status" value="1"/>
</dbReference>
<evidence type="ECO:0000256" key="4">
    <source>
        <dbReference type="ARBA" id="ARBA00022691"/>
    </source>
</evidence>
<evidence type="ECO:0000313" key="8">
    <source>
        <dbReference type="Proteomes" id="UP000587991"/>
    </source>
</evidence>
<evidence type="ECO:0000256" key="1">
    <source>
        <dbReference type="ARBA" id="ARBA00022552"/>
    </source>
</evidence>
<dbReference type="Proteomes" id="UP000587991">
    <property type="component" value="Unassembled WGS sequence"/>
</dbReference>
<evidence type="ECO:0000313" key="7">
    <source>
        <dbReference type="EMBL" id="NLR75173.1"/>
    </source>
</evidence>
<evidence type="ECO:0000256" key="6">
    <source>
        <dbReference type="HAMAP-Rule" id="MF_00658"/>
    </source>
</evidence>